<dbReference type="EMBL" id="JBJQND010000014">
    <property type="protein sequence ID" value="KAL3855980.1"/>
    <property type="molecule type" value="Genomic_DNA"/>
</dbReference>
<organism evidence="2 3">
    <name type="scientific">Sinanodonta woodiana</name>
    <name type="common">Chinese pond mussel</name>
    <name type="synonym">Anodonta woodiana</name>
    <dbReference type="NCBI Taxonomy" id="1069815"/>
    <lineage>
        <taxon>Eukaryota</taxon>
        <taxon>Metazoa</taxon>
        <taxon>Spiralia</taxon>
        <taxon>Lophotrochozoa</taxon>
        <taxon>Mollusca</taxon>
        <taxon>Bivalvia</taxon>
        <taxon>Autobranchia</taxon>
        <taxon>Heteroconchia</taxon>
        <taxon>Palaeoheterodonta</taxon>
        <taxon>Unionida</taxon>
        <taxon>Unionoidea</taxon>
        <taxon>Unionidae</taxon>
        <taxon>Unioninae</taxon>
        <taxon>Sinanodonta</taxon>
    </lineage>
</organism>
<evidence type="ECO:0000313" key="2">
    <source>
        <dbReference type="EMBL" id="KAL3855980.1"/>
    </source>
</evidence>
<dbReference type="Proteomes" id="UP001634394">
    <property type="component" value="Unassembled WGS sequence"/>
</dbReference>
<sequence length="55" mass="5831">HKASGVLVMDEIKRPVIEGLAKQIAQEHVDVGQSTAETATPSSGPSSKDTEDEKQ</sequence>
<feature type="non-terminal residue" evidence="2">
    <location>
        <position position="55"/>
    </location>
</feature>
<name>A0ABD3V2V1_SINWO</name>
<comment type="caution">
    <text evidence="2">The sequence shown here is derived from an EMBL/GenBank/DDBJ whole genome shotgun (WGS) entry which is preliminary data.</text>
</comment>
<evidence type="ECO:0000313" key="3">
    <source>
        <dbReference type="Proteomes" id="UP001634394"/>
    </source>
</evidence>
<proteinExistence type="predicted"/>
<protein>
    <submittedName>
        <fullName evidence="2">Uncharacterized protein</fullName>
    </submittedName>
</protein>
<feature type="non-terminal residue" evidence="2">
    <location>
        <position position="1"/>
    </location>
</feature>
<gene>
    <name evidence="2" type="ORF">ACJMK2_015177</name>
</gene>
<dbReference type="AlphaFoldDB" id="A0ABD3V2V1"/>
<feature type="compositionally biased region" description="Polar residues" evidence="1">
    <location>
        <begin position="32"/>
        <end position="47"/>
    </location>
</feature>
<feature type="region of interest" description="Disordered" evidence="1">
    <location>
        <begin position="28"/>
        <end position="55"/>
    </location>
</feature>
<accession>A0ABD3V2V1</accession>
<evidence type="ECO:0000256" key="1">
    <source>
        <dbReference type="SAM" id="MobiDB-lite"/>
    </source>
</evidence>
<keyword evidence="3" id="KW-1185">Reference proteome</keyword>
<reference evidence="2 3" key="1">
    <citation type="submission" date="2024-11" db="EMBL/GenBank/DDBJ databases">
        <title>Chromosome-level genome assembly of the freshwater bivalve Anodonta woodiana.</title>
        <authorList>
            <person name="Chen X."/>
        </authorList>
    </citation>
    <scope>NUCLEOTIDE SEQUENCE [LARGE SCALE GENOMIC DNA]</scope>
    <source>
        <strain evidence="2">MN2024</strain>
        <tissue evidence="2">Gills</tissue>
    </source>
</reference>